<dbReference type="PANTHER" id="PTHR10815:SF5">
    <property type="entry name" value="METHYLATED-DNA--PROTEIN-CYSTEINE METHYLTRANSFERASE"/>
    <property type="match status" value="1"/>
</dbReference>
<reference evidence="11 12" key="1">
    <citation type="submission" date="2007-08" db="EMBL/GenBank/DDBJ databases">
        <title>Complete sequence of Thermotoga lettingae TMO.</title>
        <authorList>
            <consortium name="US DOE Joint Genome Institute"/>
            <person name="Copeland A."/>
            <person name="Lucas S."/>
            <person name="Lapidus A."/>
            <person name="Barry K."/>
            <person name="Glavina del Rio T."/>
            <person name="Dalin E."/>
            <person name="Tice H."/>
            <person name="Pitluck S."/>
            <person name="Foster B."/>
            <person name="Bruce D."/>
            <person name="Schmutz J."/>
            <person name="Larimer F."/>
            <person name="Land M."/>
            <person name="Hauser L."/>
            <person name="Kyrpides N."/>
            <person name="Mikhailova N."/>
            <person name="Nelson K."/>
            <person name="Gogarten J.P."/>
            <person name="Noll K."/>
            <person name="Richardson P."/>
        </authorList>
    </citation>
    <scope>NUCLEOTIDE SEQUENCE [LARGE SCALE GENOMIC DNA]</scope>
    <source>
        <strain evidence="12">ATCC BAA-301 / DSM 14385 / NBRC 107922 / TMO</strain>
    </source>
</reference>
<comment type="catalytic activity">
    <reaction evidence="1 9">
        <text>a 4-O-methyl-thymidine in DNA + L-cysteinyl-[protein] = a thymidine in DNA + S-methyl-L-cysteinyl-[protein]</text>
        <dbReference type="Rhea" id="RHEA:53428"/>
        <dbReference type="Rhea" id="RHEA-COMP:10131"/>
        <dbReference type="Rhea" id="RHEA-COMP:10132"/>
        <dbReference type="Rhea" id="RHEA-COMP:13555"/>
        <dbReference type="Rhea" id="RHEA-COMP:13556"/>
        <dbReference type="ChEBI" id="CHEBI:29950"/>
        <dbReference type="ChEBI" id="CHEBI:82612"/>
        <dbReference type="ChEBI" id="CHEBI:137386"/>
        <dbReference type="ChEBI" id="CHEBI:137387"/>
        <dbReference type="EC" id="2.1.1.63"/>
    </reaction>
</comment>
<comment type="function">
    <text evidence="9">Involved in the cellular defense against the biological effects of O6-methylguanine (O6-MeG) and O4-methylthymine (O4-MeT) in DNA. Repairs the methylated nucleobase in DNA by stoichiometrically transferring the methyl group to a cysteine residue in the enzyme. This is a suicide reaction: the enzyme is irreversibly inactivated.</text>
</comment>
<dbReference type="SUPFAM" id="SSF53155">
    <property type="entry name" value="Methylated DNA-protein cysteine methyltransferase domain"/>
    <property type="match status" value="1"/>
</dbReference>
<evidence type="ECO:0000256" key="4">
    <source>
        <dbReference type="ARBA" id="ARBA00022603"/>
    </source>
</evidence>
<sequence>MDCGFVSTKIGFVSVYVERGAVTRIEFAKKCEGKVSSEILKQLEQYFEGKRKTLDFPVRFSGTEFQKKVWNELRKIPYGKTVSYGELARKLNTSPRAIGQALKANPLPVYFPCHRVVAKGSIGGFSGGLEWKKMLLELERCNL</sequence>
<dbReference type="InterPro" id="IPR014048">
    <property type="entry name" value="MethylDNA_cys_MeTrfase_DNA-bd"/>
</dbReference>
<dbReference type="FunFam" id="1.10.10.10:FF:000214">
    <property type="entry name" value="Methylated-DNA--protein-cysteine methyltransferase"/>
    <property type="match status" value="1"/>
</dbReference>
<dbReference type="GO" id="GO:0032259">
    <property type="term" value="P:methylation"/>
    <property type="evidence" value="ECO:0007669"/>
    <property type="project" value="UniProtKB-KW"/>
</dbReference>
<keyword evidence="12" id="KW-1185">Reference proteome</keyword>
<dbReference type="Gene3D" id="1.10.10.10">
    <property type="entry name" value="Winged helix-like DNA-binding domain superfamily/Winged helix DNA-binding domain"/>
    <property type="match status" value="1"/>
</dbReference>
<evidence type="ECO:0000256" key="3">
    <source>
        <dbReference type="ARBA" id="ARBA00022490"/>
    </source>
</evidence>
<comment type="miscellaneous">
    <text evidence="9">This enzyme catalyzes only one turnover and therefore is not strictly catalytic. According to one definition, an enzyme is a biocatalyst that acts repeatedly and over many reaction cycles.</text>
</comment>
<dbReference type="InterPro" id="IPR001497">
    <property type="entry name" value="MethylDNA_cys_MeTrfase_AS"/>
</dbReference>
<dbReference type="SUPFAM" id="SSF46767">
    <property type="entry name" value="Methylated DNA-protein cysteine methyltransferase, C-terminal domain"/>
    <property type="match status" value="1"/>
</dbReference>
<keyword evidence="5 9" id="KW-0808">Transferase</keyword>
<protein>
    <recommendedName>
        <fullName evidence="9">Methylated-DNA--protein-cysteine methyltransferase</fullName>
        <ecNumber evidence="9">2.1.1.63</ecNumber>
    </recommendedName>
    <alternativeName>
        <fullName evidence="9">6-O-methylguanine-DNA methyltransferase</fullName>
        <shortName evidence="9">MGMT</shortName>
    </alternativeName>
    <alternativeName>
        <fullName evidence="9">O-6-methylguanine-DNA-alkyltransferase</fullName>
    </alternativeName>
</protein>
<dbReference type="CDD" id="cd06445">
    <property type="entry name" value="ATase"/>
    <property type="match status" value="1"/>
</dbReference>
<evidence type="ECO:0000313" key="12">
    <source>
        <dbReference type="Proteomes" id="UP000002016"/>
    </source>
</evidence>
<dbReference type="InterPro" id="IPR036217">
    <property type="entry name" value="MethylDNA_cys_MeTrfase_DNAb"/>
</dbReference>
<evidence type="ECO:0000256" key="8">
    <source>
        <dbReference type="ARBA" id="ARBA00049348"/>
    </source>
</evidence>
<keyword evidence="7 9" id="KW-0234">DNA repair</keyword>
<evidence type="ECO:0000256" key="5">
    <source>
        <dbReference type="ARBA" id="ARBA00022679"/>
    </source>
</evidence>
<dbReference type="EMBL" id="CP000812">
    <property type="protein sequence ID" value="ABV32813.1"/>
    <property type="molecule type" value="Genomic_DNA"/>
</dbReference>
<comment type="catalytic activity">
    <reaction evidence="8 9">
        <text>a 6-O-methyl-2'-deoxyguanosine in DNA + L-cysteinyl-[protein] = S-methyl-L-cysteinyl-[protein] + a 2'-deoxyguanosine in DNA</text>
        <dbReference type="Rhea" id="RHEA:24000"/>
        <dbReference type="Rhea" id="RHEA-COMP:10131"/>
        <dbReference type="Rhea" id="RHEA-COMP:10132"/>
        <dbReference type="Rhea" id="RHEA-COMP:11367"/>
        <dbReference type="Rhea" id="RHEA-COMP:11368"/>
        <dbReference type="ChEBI" id="CHEBI:29950"/>
        <dbReference type="ChEBI" id="CHEBI:82612"/>
        <dbReference type="ChEBI" id="CHEBI:85445"/>
        <dbReference type="ChEBI" id="CHEBI:85448"/>
        <dbReference type="EC" id="2.1.1.63"/>
    </reaction>
</comment>
<dbReference type="HOGENOM" id="CLU_000445_52_2_0"/>
<dbReference type="InterPro" id="IPR023546">
    <property type="entry name" value="MGMT"/>
</dbReference>
<comment type="subcellular location">
    <subcellularLocation>
        <location evidence="9">Cytoplasm</location>
    </subcellularLocation>
</comment>
<evidence type="ECO:0000256" key="7">
    <source>
        <dbReference type="ARBA" id="ARBA00023204"/>
    </source>
</evidence>
<dbReference type="EC" id="2.1.1.63" evidence="9"/>
<proteinExistence type="inferred from homology"/>
<dbReference type="RefSeq" id="WP_012002294.1">
    <property type="nucleotide sequence ID" value="NC_009828.1"/>
</dbReference>
<evidence type="ECO:0000256" key="9">
    <source>
        <dbReference type="HAMAP-Rule" id="MF_00772"/>
    </source>
</evidence>
<dbReference type="STRING" id="416591.Tlet_0243"/>
<dbReference type="eggNOG" id="COG0350">
    <property type="taxonomic scope" value="Bacteria"/>
</dbReference>
<dbReference type="KEGG" id="tle:Tlet_0243"/>
<dbReference type="NCBIfam" id="TIGR00589">
    <property type="entry name" value="ogt"/>
    <property type="match status" value="1"/>
</dbReference>
<evidence type="ECO:0000259" key="10">
    <source>
        <dbReference type="Pfam" id="PF01035"/>
    </source>
</evidence>
<dbReference type="Proteomes" id="UP000002016">
    <property type="component" value="Chromosome"/>
</dbReference>
<dbReference type="PROSITE" id="PS00374">
    <property type="entry name" value="MGMT"/>
    <property type="match status" value="1"/>
</dbReference>
<dbReference type="PANTHER" id="PTHR10815">
    <property type="entry name" value="METHYLATED-DNA--PROTEIN-CYSTEINE METHYLTRANSFERASE"/>
    <property type="match status" value="1"/>
</dbReference>
<comment type="similarity">
    <text evidence="2 9">Belongs to the MGMT family.</text>
</comment>
<keyword evidence="6 9" id="KW-0227">DNA damage</keyword>
<gene>
    <name evidence="11" type="ordered locus">Tlet_0243</name>
</gene>
<feature type="domain" description="Methylated-DNA-[protein]-cysteine S-methyltransferase DNA binding" evidence="10">
    <location>
        <begin position="64"/>
        <end position="140"/>
    </location>
</feature>
<evidence type="ECO:0000256" key="2">
    <source>
        <dbReference type="ARBA" id="ARBA00008711"/>
    </source>
</evidence>
<dbReference type="GO" id="GO:0005737">
    <property type="term" value="C:cytoplasm"/>
    <property type="evidence" value="ECO:0007669"/>
    <property type="project" value="UniProtKB-SubCell"/>
</dbReference>
<dbReference type="HAMAP" id="MF_00772">
    <property type="entry name" value="OGT"/>
    <property type="match status" value="1"/>
</dbReference>
<name>A8F3S9_PSELT</name>
<dbReference type="OrthoDB" id="9802228at2"/>
<feature type="active site" description="Nucleophile; methyl group acceptor" evidence="9">
    <location>
        <position position="113"/>
    </location>
</feature>
<evidence type="ECO:0000313" key="11">
    <source>
        <dbReference type="EMBL" id="ABV32813.1"/>
    </source>
</evidence>
<dbReference type="InterPro" id="IPR036631">
    <property type="entry name" value="MGMT_N_sf"/>
</dbReference>
<evidence type="ECO:0000256" key="1">
    <source>
        <dbReference type="ARBA" id="ARBA00001286"/>
    </source>
</evidence>
<organism evidence="11 12">
    <name type="scientific">Pseudothermotoga lettingae (strain ATCC BAA-301 / DSM 14385 / NBRC 107922 / TMO)</name>
    <name type="common">Thermotoga lettingae</name>
    <dbReference type="NCBI Taxonomy" id="416591"/>
    <lineage>
        <taxon>Bacteria</taxon>
        <taxon>Thermotogati</taxon>
        <taxon>Thermotogota</taxon>
        <taxon>Thermotogae</taxon>
        <taxon>Thermotogales</taxon>
        <taxon>Thermotogaceae</taxon>
        <taxon>Pseudothermotoga</taxon>
    </lineage>
</organism>
<keyword evidence="4 9" id="KW-0489">Methyltransferase</keyword>
<accession>A8F3S9</accession>
<keyword evidence="3 9" id="KW-0963">Cytoplasm</keyword>
<dbReference type="Pfam" id="PF01035">
    <property type="entry name" value="DNA_binding_1"/>
    <property type="match status" value="1"/>
</dbReference>
<dbReference type="GO" id="GO:0003908">
    <property type="term" value="F:methylated-DNA-[protein]-cysteine S-methyltransferase activity"/>
    <property type="evidence" value="ECO:0007669"/>
    <property type="project" value="UniProtKB-UniRule"/>
</dbReference>
<dbReference type="GO" id="GO:0006307">
    <property type="term" value="P:DNA alkylation repair"/>
    <property type="evidence" value="ECO:0007669"/>
    <property type="project" value="UniProtKB-UniRule"/>
</dbReference>
<evidence type="ECO:0000256" key="6">
    <source>
        <dbReference type="ARBA" id="ARBA00022763"/>
    </source>
</evidence>
<dbReference type="AlphaFoldDB" id="A8F3S9"/>
<dbReference type="InterPro" id="IPR036388">
    <property type="entry name" value="WH-like_DNA-bd_sf"/>
</dbReference>
<reference evidence="11 12" key="2">
    <citation type="journal article" date="2009" name="Proc. Natl. Acad. Sci. U.S.A.">
        <title>On the chimeric nature, thermophilic origin, and phylogenetic placement of the Thermotogales.</title>
        <authorList>
            <person name="Zhaxybayeva O."/>
            <person name="Swithers K.S."/>
            <person name="Lapierre P."/>
            <person name="Fournier G.P."/>
            <person name="Bickhart D.M."/>
            <person name="DeBoy R.T."/>
            <person name="Nelson K.E."/>
            <person name="Nesbo C.L."/>
            <person name="Doolittle W.F."/>
            <person name="Gogarten J.P."/>
            <person name="Noll K.M."/>
        </authorList>
    </citation>
    <scope>NUCLEOTIDE SEQUENCE [LARGE SCALE GENOMIC DNA]</scope>
    <source>
        <strain evidence="12">ATCC BAA-301 / DSM 14385 / NBRC 107922 / TMO</strain>
    </source>
</reference>